<evidence type="ECO:0000313" key="7">
    <source>
        <dbReference type="EMBL" id="KAK8771098.1"/>
    </source>
</evidence>
<dbReference type="Gene3D" id="3.40.720.10">
    <property type="entry name" value="Alkaline Phosphatase, subunit A"/>
    <property type="match status" value="1"/>
</dbReference>
<dbReference type="GO" id="GO:0046872">
    <property type="term" value="F:metal ion binding"/>
    <property type="evidence" value="ECO:0007669"/>
    <property type="project" value="UniProtKB-KW"/>
</dbReference>
<keyword evidence="4" id="KW-0106">Calcium</keyword>
<dbReference type="PANTHER" id="PTHR10342:SF273">
    <property type="entry name" value="RE14504P"/>
    <property type="match status" value="1"/>
</dbReference>
<comment type="similarity">
    <text evidence="2">Belongs to the sulfatase family.</text>
</comment>
<dbReference type="SUPFAM" id="SSF53649">
    <property type="entry name" value="Alkaline phosphatase-like"/>
    <property type="match status" value="1"/>
</dbReference>
<evidence type="ECO:0000256" key="5">
    <source>
        <dbReference type="ARBA" id="ARBA00023180"/>
    </source>
</evidence>
<organism evidence="7 8">
    <name type="scientific">Amblyomma americanum</name>
    <name type="common">Lone star tick</name>
    <dbReference type="NCBI Taxonomy" id="6943"/>
    <lineage>
        <taxon>Eukaryota</taxon>
        <taxon>Metazoa</taxon>
        <taxon>Ecdysozoa</taxon>
        <taxon>Arthropoda</taxon>
        <taxon>Chelicerata</taxon>
        <taxon>Arachnida</taxon>
        <taxon>Acari</taxon>
        <taxon>Parasitiformes</taxon>
        <taxon>Ixodida</taxon>
        <taxon>Ixodoidea</taxon>
        <taxon>Ixodidae</taxon>
        <taxon>Amblyomminae</taxon>
        <taxon>Amblyomma</taxon>
    </lineage>
</organism>
<feature type="domain" description="Sulfatase N-terminal" evidence="6">
    <location>
        <begin position="3"/>
        <end position="79"/>
    </location>
</feature>
<comment type="caution">
    <text evidence="7">The sequence shown here is derived from an EMBL/GenBank/DDBJ whole genome shotgun (WGS) entry which is preliminary data.</text>
</comment>
<accession>A0AAQ4E8W5</accession>
<proteinExistence type="inferred from homology"/>
<evidence type="ECO:0000256" key="1">
    <source>
        <dbReference type="ARBA" id="ARBA00001913"/>
    </source>
</evidence>
<reference evidence="7 8" key="1">
    <citation type="journal article" date="2023" name="Arcadia Sci">
        <title>De novo assembly of a long-read Amblyomma americanum tick genome.</title>
        <authorList>
            <person name="Chou S."/>
            <person name="Poskanzer K.E."/>
            <person name="Rollins M."/>
            <person name="Thuy-Boun P.S."/>
        </authorList>
    </citation>
    <scope>NUCLEOTIDE SEQUENCE [LARGE SCALE GENOMIC DNA]</scope>
    <source>
        <strain evidence="7">F_SG_1</strain>
        <tissue evidence="7">Salivary glands</tissue>
    </source>
</reference>
<name>A0AAQ4E8W5_AMBAM</name>
<evidence type="ECO:0000313" key="8">
    <source>
        <dbReference type="Proteomes" id="UP001321473"/>
    </source>
</evidence>
<gene>
    <name evidence="7" type="ORF">V5799_025658</name>
</gene>
<dbReference type="PANTHER" id="PTHR10342">
    <property type="entry name" value="ARYLSULFATASE"/>
    <property type="match status" value="1"/>
</dbReference>
<comment type="cofactor">
    <cofactor evidence="1">
        <name>Ca(2+)</name>
        <dbReference type="ChEBI" id="CHEBI:29108"/>
    </cofactor>
</comment>
<sequence length="311" mass="34202">MLSNSVVVFASDNGGSPWGPISNAGSNWPLRGSKGTIWEGGVRVPALVWSPLLRSRRGYPVSRLVHAVDWLPTLYSAAGGDAADLGTLDGLNLWPWLRDKKPRKWTLWPRNELLVNVDVLSGQSAYREGDYKLVSITNTAGKDASYLFGDPAFSQHIPTPGKSPPCGEATTAKDLDALMTSSLVWKTLQRFYSDTGGLKPLPSGWREVTALHCNPENSTLFGPEGPREGYYLFDLRQDPCEVNDLSSRLQSVLAEMAQKLNSYAEAAQPPKHHGPVPRGLPEVNDCVWARFEDTAQTQSRRCPCPRRNCLA</sequence>
<dbReference type="Proteomes" id="UP001321473">
    <property type="component" value="Unassembled WGS sequence"/>
</dbReference>
<dbReference type="InterPro" id="IPR000917">
    <property type="entry name" value="Sulfatase_N"/>
</dbReference>
<protein>
    <recommendedName>
        <fullName evidence="6">Sulfatase N-terminal domain-containing protein</fullName>
    </recommendedName>
</protein>
<dbReference type="InterPro" id="IPR017850">
    <property type="entry name" value="Alkaline_phosphatase_core_sf"/>
</dbReference>
<keyword evidence="8" id="KW-1185">Reference proteome</keyword>
<keyword evidence="5" id="KW-0325">Glycoprotein</keyword>
<evidence type="ECO:0000256" key="3">
    <source>
        <dbReference type="ARBA" id="ARBA00022723"/>
    </source>
</evidence>
<dbReference type="Gene3D" id="3.30.1120.10">
    <property type="match status" value="2"/>
</dbReference>
<keyword evidence="3" id="KW-0479">Metal-binding</keyword>
<dbReference type="InterPro" id="IPR047115">
    <property type="entry name" value="ARSB"/>
</dbReference>
<evidence type="ECO:0000256" key="4">
    <source>
        <dbReference type="ARBA" id="ARBA00022837"/>
    </source>
</evidence>
<dbReference type="AlphaFoldDB" id="A0AAQ4E8W5"/>
<evidence type="ECO:0000256" key="2">
    <source>
        <dbReference type="ARBA" id="ARBA00008779"/>
    </source>
</evidence>
<dbReference type="GO" id="GO:0008484">
    <property type="term" value="F:sulfuric ester hydrolase activity"/>
    <property type="evidence" value="ECO:0007669"/>
    <property type="project" value="InterPro"/>
</dbReference>
<dbReference type="Pfam" id="PF00884">
    <property type="entry name" value="Sulfatase"/>
    <property type="match status" value="1"/>
</dbReference>
<evidence type="ECO:0000259" key="6">
    <source>
        <dbReference type="Pfam" id="PF00884"/>
    </source>
</evidence>
<dbReference type="EMBL" id="JARKHS020020130">
    <property type="protein sequence ID" value="KAK8771098.1"/>
    <property type="molecule type" value="Genomic_DNA"/>
</dbReference>